<evidence type="ECO:0000313" key="1">
    <source>
        <dbReference type="EMBL" id="PJZ91067.1"/>
    </source>
</evidence>
<dbReference type="Pfam" id="PF13730">
    <property type="entry name" value="HTH_36"/>
    <property type="match status" value="1"/>
</dbReference>
<dbReference type="EMBL" id="NPEF01000390">
    <property type="protein sequence ID" value="PJZ91067.1"/>
    <property type="molecule type" value="Genomic_DNA"/>
</dbReference>
<comment type="caution">
    <text evidence="1">The sequence shown here is derived from an EMBL/GenBank/DDBJ whole genome shotgun (WGS) entry which is preliminary data.</text>
</comment>
<dbReference type="Gene3D" id="1.10.10.10">
    <property type="entry name" value="Winged helix-like DNA-binding domain superfamily/Winged helix DNA-binding domain"/>
    <property type="match status" value="1"/>
</dbReference>
<gene>
    <name evidence="1" type="ORF">CH379_20750</name>
</gene>
<proteinExistence type="predicted"/>
<organism evidence="1">
    <name type="scientific">Leptospira ellisii</name>
    <dbReference type="NCBI Taxonomy" id="2023197"/>
    <lineage>
        <taxon>Bacteria</taxon>
        <taxon>Pseudomonadati</taxon>
        <taxon>Spirochaetota</taxon>
        <taxon>Spirochaetia</taxon>
        <taxon>Leptospirales</taxon>
        <taxon>Leptospiraceae</taxon>
        <taxon>Leptospira</taxon>
    </lineage>
</organism>
<name>A0A2N0B3F3_9LEPT</name>
<sequence length="361" mass="41368">MGIAKKKERPSGMDGAWIDFTIVNGLGLTDQEKILFSMIFHLSKRQEGCTASNAYFAEIMEKSEKAISEAISRMVRKGFVRTRLTKTKFGTLRVMFANVKVKRPTPQPEIEATPQSENPTPYDVDCSPQNMEATPQDKECMHSTRYGTDIKEIKKKYNKEIEKGPSSLSCEPAWSQIFEKAKDIILRECGEYDRTPKKEESQLLEWEKYLEGQKPEIVLETIQKLIRIRKSEKFKTQSFWLSIPVNIASSFSYKDQIKNTYNALLVWEEVEANKSKMKEEDPKPSSNIENRKSKVQQSTIVSYGSFEDWATPRLTRSSLSEIRKAGIPDELPSSIKMIYDKFVNEEGGPPVLHSILRKEAV</sequence>
<protein>
    <submittedName>
        <fullName evidence="1">Helix-turn-helix domain-containing protein</fullName>
    </submittedName>
</protein>
<dbReference type="OrthoDB" id="345253at2"/>
<dbReference type="InterPro" id="IPR036388">
    <property type="entry name" value="WH-like_DNA-bd_sf"/>
</dbReference>
<accession>A0A2N0B3F3</accession>
<reference evidence="1" key="1">
    <citation type="submission" date="2017-07" db="EMBL/GenBank/DDBJ databases">
        <title>Leptospira spp. isolated from tropical soils.</title>
        <authorList>
            <person name="Thibeaux R."/>
            <person name="Iraola G."/>
            <person name="Ferres I."/>
            <person name="Bierque E."/>
            <person name="Girault D."/>
            <person name="Soupe-Gilbert M.-E."/>
            <person name="Picardeau M."/>
            <person name="Goarant C."/>
        </authorList>
    </citation>
    <scope>NUCLEOTIDE SEQUENCE [LARGE SCALE GENOMIC DNA]</scope>
    <source>
        <strain evidence="1">ATI7-C-A5</strain>
    </source>
</reference>
<dbReference type="AlphaFoldDB" id="A0A2N0B3F3"/>